<accession>A0A316X6V5</accession>
<gene>
    <name evidence="1" type="ORF">C1631_012830</name>
</gene>
<dbReference type="PANTHER" id="PTHR21174:SF0">
    <property type="entry name" value="HD PHOSPHOHYDROLASE FAMILY PROTEIN-RELATED"/>
    <property type="match status" value="1"/>
</dbReference>
<dbReference type="SUPFAM" id="SSF109604">
    <property type="entry name" value="HD-domain/PDEase-like"/>
    <property type="match status" value="1"/>
</dbReference>
<evidence type="ECO:0008006" key="3">
    <source>
        <dbReference type="Google" id="ProtNLM"/>
    </source>
</evidence>
<organism evidence="1 2">
    <name type="scientific">Chryseobacterium phosphatilyticum</name>
    <dbReference type="NCBI Taxonomy" id="475075"/>
    <lineage>
        <taxon>Bacteria</taxon>
        <taxon>Pseudomonadati</taxon>
        <taxon>Bacteroidota</taxon>
        <taxon>Flavobacteriia</taxon>
        <taxon>Flavobacteriales</taxon>
        <taxon>Weeksellaceae</taxon>
        <taxon>Chryseobacterium group</taxon>
        <taxon>Chryseobacterium</taxon>
    </lineage>
</organism>
<protein>
    <recommendedName>
        <fullName evidence="3">Metal-dependent HD superfamily phosphohydrolase</fullName>
    </recommendedName>
</protein>
<reference evidence="1 2" key="1">
    <citation type="submission" date="2018-04" db="EMBL/GenBank/DDBJ databases">
        <title>Draft Genome Sequence of Phosphate-Solubilizing Chryseobacterium sp. ISE14 that is a Biocontrol and Plant Growth-Promoting Rhizobacterium Isolated from Cucumber.</title>
        <authorList>
            <person name="Jeong J.-J."/>
            <person name="Sang M.K."/>
            <person name="Choi I.-G."/>
            <person name="Kim K.D."/>
        </authorList>
    </citation>
    <scope>NUCLEOTIDE SEQUENCE [LARGE SCALE GENOMIC DNA]</scope>
    <source>
        <strain evidence="1 2">ISE14</strain>
    </source>
</reference>
<dbReference type="RefSeq" id="WP_109712537.1">
    <property type="nucleotide sequence ID" value="NZ_PPED02000003.1"/>
</dbReference>
<evidence type="ECO:0000313" key="1">
    <source>
        <dbReference type="EMBL" id="PWN68949.1"/>
    </source>
</evidence>
<dbReference type="OrthoDB" id="9808993at2"/>
<dbReference type="PIRSF" id="PIRSF035170">
    <property type="entry name" value="HD_phosphohydro"/>
    <property type="match status" value="1"/>
</dbReference>
<evidence type="ECO:0000313" key="2">
    <source>
        <dbReference type="Proteomes" id="UP000236594"/>
    </source>
</evidence>
<keyword evidence="2" id="KW-1185">Reference proteome</keyword>
<name>A0A316X6V5_9FLAO</name>
<sequence length="205" mass="24337">MSLKNRFEQLCLPFTTDQDLINRLWAEIEKKYTKKDRRYHTLLHLENMFLELESVKDKISDFVAISFSVFYHDVIYDATSKSNEEKSAEVSKVRLTELGLDKDRINIIFNQIIATKAHEMSEDADTNFLLDADLSVLGKDFETYSEYTQMIRKEYSIYPDILYKPGRKRVLKHFLELTSIFKTDYFKEKYESQARKNIEAEIQLL</sequence>
<comment type="caution">
    <text evidence="1">The sequence shown here is derived from an EMBL/GenBank/DDBJ whole genome shotgun (WGS) entry which is preliminary data.</text>
</comment>
<dbReference type="EMBL" id="PPED02000003">
    <property type="protein sequence ID" value="PWN68949.1"/>
    <property type="molecule type" value="Genomic_DNA"/>
</dbReference>
<dbReference type="AlphaFoldDB" id="A0A316X6V5"/>
<dbReference type="PANTHER" id="PTHR21174">
    <property type="match status" value="1"/>
</dbReference>
<proteinExistence type="predicted"/>
<dbReference type="Proteomes" id="UP000236594">
    <property type="component" value="Unassembled WGS sequence"/>
</dbReference>
<dbReference type="InterPro" id="IPR009218">
    <property type="entry name" value="HD_phosphohydro"/>
</dbReference>